<keyword evidence="3 5" id="KW-1133">Transmembrane helix</keyword>
<evidence type="ECO:0000256" key="2">
    <source>
        <dbReference type="ARBA" id="ARBA00022692"/>
    </source>
</evidence>
<feature type="transmembrane region" description="Helical" evidence="5">
    <location>
        <begin position="120"/>
        <end position="143"/>
    </location>
</feature>
<comment type="caution">
    <text evidence="6">The sequence shown here is derived from an EMBL/GenBank/DDBJ whole genome shotgun (WGS) entry which is preliminary data.</text>
</comment>
<sequence>MLNLLIIGLLAFGFYTGARRGLVLQGVYTVGYSLSFIVAKLNYEAWAKQLELLVPYPSPSIDSHLLFFSDKILFRMDEAFYLGVAFITIQTLGWLITRFVGMVCYRLTFFPVIRQVNTGLGGLLSFLVVYTGIFLCLFVLSMIPSAGIQQLFQQSSLAQFMVKQTPYLSHQLYDWFVTAAL</sequence>
<evidence type="ECO:0000256" key="3">
    <source>
        <dbReference type="ARBA" id="ARBA00022989"/>
    </source>
</evidence>
<dbReference type="AlphaFoldDB" id="A0A429Z9F2"/>
<name>A0A429Z9F2_9ENTE</name>
<evidence type="ECO:0000313" key="7">
    <source>
        <dbReference type="Proteomes" id="UP000277864"/>
    </source>
</evidence>
<evidence type="ECO:0000256" key="4">
    <source>
        <dbReference type="ARBA" id="ARBA00023136"/>
    </source>
</evidence>
<dbReference type="EMBL" id="PXZH01000001">
    <property type="protein sequence ID" value="RST90296.1"/>
    <property type="molecule type" value="Genomic_DNA"/>
</dbReference>
<organism evidence="6 7">
    <name type="scientific">Vagococcus humatus</name>
    <dbReference type="NCBI Taxonomy" id="1889241"/>
    <lineage>
        <taxon>Bacteria</taxon>
        <taxon>Bacillati</taxon>
        <taxon>Bacillota</taxon>
        <taxon>Bacilli</taxon>
        <taxon>Lactobacillales</taxon>
        <taxon>Enterococcaceae</taxon>
        <taxon>Vagococcus</taxon>
    </lineage>
</organism>
<proteinExistence type="predicted"/>
<keyword evidence="4 5" id="KW-0472">Membrane</keyword>
<evidence type="ECO:0000256" key="1">
    <source>
        <dbReference type="ARBA" id="ARBA00004141"/>
    </source>
</evidence>
<gene>
    <name evidence="6" type="ORF">C7P63_04280</name>
</gene>
<dbReference type="Pfam" id="PF02674">
    <property type="entry name" value="Colicin_V"/>
    <property type="match status" value="1"/>
</dbReference>
<comment type="subcellular location">
    <subcellularLocation>
        <location evidence="1">Membrane</location>
        <topology evidence="1">Multi-pass membrane protein</topology>
    </subcellularLocation>
</comment>
<keyword evidence="2 5" id="KW-0812">Transmembrane</keyword>
<reference evidence="6 7" key="1">
    <citation type="submission" date="2018-03" db="EMBL/GenBank/DDBJ databases">
        <authorList>
            <person name="Gulvik C.A."/>
        </authorList>
    </citation>
    <scope>NUCLEOTIDE SEQUENCE [LARGE SCALE GENOMIC DNA]</scope>
    <source>
        <strain evidence="6 7">JCM 31581</strain>
    </source>
</reference>
<protein>
    <submittedName>
        <fullName evidence="6">Colicin V production protein CvpA</fullName>
    </submittedName>
</protein>
<dbReference type="PANTHER" id="PTHR37306">
    <property type="entry name" value="COLICIN V PRODUCTION PROTEIN"/>
    <property type="match status" value="1"/>
</dbReference>
<dbReference type="GO" id="GO:0009403">
    <property type="term" value="P:toxin biosynthetic process"/>
    <property type="evidence" value="ECO:0007669"/>
    <property type="project" value="InterPro"/>
</dbReference>
<evidence type="ECO:0000256" key="5">
    <source>
        <dbReference type="SAM" id="Phobius"/>
    </source>
</evidence>
<accession>A0A429Z9F2</accession>
<keyword evidence="7" id="KW-1185">Reference proteome</keyword>
<dbReference type="OrthoDB" id="1809613at2"/>
<dbReference type="Proteomes" id="UP000277864">
    <property type="component" value="Unassembled WGS sequence"/>
</dbReference>
<dbReference type="RefSeq" id="WP_125942909.1">
    <property type="nucleotide sequence ID" value="NZ_PXZH01000001.1"/>
</dbReference>
<dbReference type="GO" id="GO:0016020">
    <property type="term" value="C:membrane"/>
    <property type="evidence" value="ECO:0007669"/>
    <property type="project" value="UniProtKB-SubCell"/>
</dbReference>
<feature type="transmembrane region" description="Helical" evidence="5">
    <location>
        <begin position="79"/>
        <end position="100"/>
    </location>
</feature>
<dbReference type="InterPro" id="IPR003825">
    <property type="entry name" value="Colicin-V_CvpA"/>
</dbReference>
<dbReference type="PANTHER" id="PTHR37306:SF1">
    <property type="entry name" value="COLICIN V PRODUCTION PROTEIN"/>
    <property type="match status" value="1"/>
</dbReference>
<evidence type="ECO:0000313" key="6">
    <source>
        <dbReference type="EMBL" id="RST90296.1"/>
    </source>
</evidence>